<evidence type="ECO:0000313" key="3">
    <source>
        <dbReference type="Proteomes" id="UP000279259"/>
    </source>
</evidence>
<dbReference type="STRING" id="1890683.A0A427YGE7"/>
<comment type="caution">
    <text evidence="2">The sequence shown here is derived from an EMBL/GenBank/DDBJ whole genome shotgun (WGS) entry which is preliminary data.</text>
</comment>
<sequence>MAQGSGKLKAKATSGGRKKGGQMPKGKRMIPPKDKQRVAERAQQKKLSSSINNSIERQMVQSASAGKLTIMKNKGGELEPGAGKDKGKGKAK</sequence>
<name>A0A427YGE7_9TREE</name>
<feature type="compositionally biased region" description="Basic residues" evidence="1">
    <location>
        <begin position="16"/>
        <end position="30"/>
    </location>
</feature>
<feature type="region of interest" description="Disordered" evidence="1">
    <location>
        <begin position="1"/>
        <end position="92"/>
    </location>
</feature>
<dbReference type="EMBL" id="RSCD01000011">
    <property type="protein sequence ID" value="RSH90150.1"/>
    <property type="molecule type" value="Genomic_DNA"/>
</dbReference>
<feature type="compositionally biased region" description="Basic and acidic residues" evidence="1">
    <location>
        <begin position="31"/>
        <end position="43"/>
    </location>
</feature>
<reference evidence="2 3" key="1">
    <citation type="submission" date="2018-11" db="EMBL/GenBank/DDBJ databases">
        <title>Genome sequence of Saitozyma podzolica DSM 27192.</title>
        <authorList>
            <person name="Aliyu H."/>
            <person name="Gorte O."/>
            <person name="Ochsenreither K."/>
        </authorList>
    </citation>
    <scope>NUCLEOTIDE SEQUENCE [LARGE SCALE GENOMIC DNA]</scope>
    <source>
        <strain evidence="2 3">DSM 27192</strain>
    </source>
</reference>
<protein>
    <submittedName>
        <fullName evidence="2">Uncharacterized protein</fullName>
    </submittedName>
</protein>
<evidence type="ECO:0000256" key="1">
    <source>
        <dbReference type="SAM" id="MobiDB-lite"/>
    </source>
</evidence>
<accession>A0A427YGE7</accession>
<keyword evidence="3" id="KW-1185">Reference proteome</keyword>
<evidence type="ECO:0000313" key="2">
    <source>
        <dbReference type="EMBL" id="RSH90150.1"/>
    </source>
</evidence>
<proteinExistence type="predicted"/>
<dbReference type="OrthoDB" id="5239630at2759"/>
<gene>
    <name evidence="2" type="ORF">EHS25_001484</name>
</gene>
<dbReference type="Pfam" id="PF09495">
    <property type="entry name" value="DUF2462"/>
    <property type="match status" value="1"/>
</dbReference>
<organism evidence="2 3">
    <name type="scientific">Saitozyma podzolica</name>
    <dbReference type="NCBI Taxonomy" id="1890683"/>
    <lineage>
        <taxon>Eukaryota</taxon>
        <taxon>Fungi</taxon>
        <taxon>Dikarya</taxon>
        <taxon>Basidiomycota</taxon>
        <taxon>Agaricomycotina</taxon>
        <taxon>Tremellomycetes</taxon>
        <taxon>Tremellales</taxon>
        <taxon>Trimorphomycetaceae</taxon>
        <taxon>Saitozyma</taxon>
    </lineage>
</organism>
<feature type="compositionally biased region" description="Basic and acidic residues" evidence="1">
    <location>
        <begin position="74"/>
        <end position="92"/>
    </location>
</feature>
<dbReference type="InterPro" id="IPR019034">
    <property type="entry name" value="UPF0390"/>
</dbReference>
<feature type="compositionally biased region" description="Polar residues" evidence="1">
    <location>
        <begin position="45"/>
        <end position="64"/>
    </location>
</feature>
<dbReference type="Proteomes" id="UP000279259">
    <property type="component" value="Unassembled WGS sequence"/>
</dbReference>
<dbReference type="AlphaFoldDB" id="A0A427YGE7"/>